<protein>
    <recommendedName>
        <fullName evidence="2">BTB domain-containing protein</fullName>
    </recommendedName>
</protein>
<comment type="caution">
    <text evidence="3">The sequence shown here is derived from an EMBL/GenBank/DDBJ whole genome shotgun (WGS) entry which is preliminary data.</text>
</comment>
<feature type="domain" description="BTB" evidence="2">
    <location>
        <begin position="31"/>
        <end position="97"/>
    </location>
</feature>
<organism evidence="3 4">
    <name type="scientific">Mytilus galloprovincialis</name>
    <name type="common">Mediterranean mussel</name>
    <dbReference type="NCBI Taxonomy" id="29158"/>
    <lineage>
        <taxon>Eukaryota</taxon>
        <taxon>Metazoa</taxon>
        <taxon>Spiralia</taxon>
        <taxon>Lophotrochozoa</taxon>
        <taxon>Mollusca</taxon>
        <taxon>Bivalvia</taxon>
        <taxon>Autobranchia</taxon>
        <taxon>Pteriomorphia</taxon>
        <taxon>Mytilida</taxon>
        <taxon>Mytiloidea</taxon>
        <taxon>Mytilidae</taxon>
        <taxon>Mytilinae</taxon>
        <taxon>Mytilus</taxon>
    </lineage>
</organism>
<feature type="compositionally biased region" description="Acidic residues" evidence="1">
    <location>
        <begin position="505"/>
        <end position="515"/>
    </location>
</feature>
<dbReference type="EMBL" id="UYJE01009241">
    <property type="protein sequence ID" value="VDI71597.1"/>
    <property type="molecule type" value="Genomic_DNA"/>
</dbReference>
<feature type="compositionally biased region" description="Low complexity" evidence="1">
    <location>
        <begin position="336"/>
        <end position="345"/>
    </location>
</feature>
<keyword evidence="4" id="KW-1185">Reference proteome</keyword>
<evidence type="ECO:0000313" key="3">
    <source>
        <dbReference type="EMBL" id="VDI71597.1"/>
    </source>
</evidence>
<feature type="region of interest" description="Disordered" evidence="1">
    <location>
        <begin position="492"/>
        <end position="532"/>
    </location>
</feature>
<dbReference type="AlphaFoldDB" id="A0A8B6GZV7"/>
<dbReference type="Pfam" id="PF00651">
    <property type="entry name" value="BTB"/>
    <property type="match status" value="1"/>
</dbReference>
<dbReference type="PANTHER" id="PTHR45632:SF17">
    <property type="entry name" value="KELCH-LIKE PROTEIN 31"/>
    <property type="match status" value="1"/>
</dbReference>
<feature type="compositionally biased region" description="Polar residues" evidence="1">
    <location>
        <begin position="370"/>
        <end position="382"/>
    </location>
</feature>
<dbReference type="InterPro" id="IPR000210">
    <property type="entry name" value="BTB/POZ_dom"/>
</dbReference>
<feature type="region of interest" description="Disordered" evidence="1">
    <location>
        <begin position="369"/>
        <end position="475"/>
    </location>
</feature>
<dbReference type="Gene3D" id="3.30.710.10">
    <property type="entry name" value="Potassium Channel Kv1.1, Chain A"/>
    <property type="match status" value="1"/>
</dbReference>
<reference evidence="3" key="1">
    <citation type="submission" date="2018-11" db="EMBL/GenBank/DDBJ databases">
        <authorList>
            <person name="Alioto T."/>
            <person name="Alioto T."/>
        </authorList>
    </citation>
    <scope>NUCLEOTIDE SEQUENCE</scope>
</reference>
<dbReference type="InterPro" id="IPR011333">
    <property type="entry name" value="SKP1/BTB/POZ_sf"/>
</dbReference>
<gene>
    <name evidence="3" type="ORF">MGAL_10B062187</name>
</gene>
<dbReference type="Proteomes" id="UP000596742">
    <property type="component" value="Unassembled WGS sequence"/>
</dbReference>
<feature type="compositionally biased region" description="Basic and acidic residues" evidence="1">
    <location>
        <begin position="434"/>
        <end position="457"/>
    </location>
</feature>
<feature type="compositionally biased region" description="Polar residues" evidence="1">
    <location>
        <begin position="391"/>
        <end position="402"/>
    </location>
</feature>
<sequence>MNQYQKVYMNQIHSSSLLGQLAQMWKSQMLCDALIRTGNVTTKAHRVVLVAACPMLQSMDNASVGSHLEVRLAADIKQEAVNSFLQYLYEGFMMLSEENCKDVEKVARLLQVDSVTKCCIDFYNCLQKKTGVPVYSNTQYKYSSADLLEFRHVRTTDLQKTLHERMMKRAAADSVRPTSPSGKRQRMQQQRPPSPNIDLAMFGQKADDTLSMTHSYMGNTGNQAAGEPWERVPRIGAIHSQRPSHPKPGVIEIVEDSLEILQTQPPDKDGNKSAPPIIQKSLAISVSSQLNSSQDVHVVNVNDSSSHPTAAGDGPIMSTGRDSITVSPLTVMPGTSSLSSSSASSPLTKDPHKSTMDKDMLDKQTYAKKLQSSLDHQSSTPQRGLFPVSMSPANMSPINQVKKSFAAGSASQAASMTQSHDSPAKRSSTSAGNEMERPQSSDQGKDLGTKNKVDDRSASNSTDMAPDLSIVKVEPTGEAGLDMYVDVPEESMMQAQQREQREHDDESDLELEEASGDWSRDEMSNEAAGGDQNNSWYIGQFKGGQVSSNLRDMLTCQLPADSYGLQSYSSPVYKSKWEALGHLLVRCDKKLCFMCQAHKRKTRAGWFVYTRKKCEKCNIPLCKQGMGFNCYEMFHQLYFHEDGSPKPSLVQSSGVHRISASSVRPINQLTPDKQTSLIYSTFQLPHSTPNPLEGGKNTRLLSDLSPLPHQYGRQVERNVINERYFDEDFTRHMEHIVSNVIPVQGNYNTDKRDDDIEQQRSDILSFENTKTINLNESNK</sequence>
<evidence type="ECO:0000259" key="2">
    <source>
        <dbReference type="PROSITE" id="PS50097"/>
    </source>
</evidence>
<evidence type="ECO:0000256" key="1">
    <source>
        <dbReference type="SAM" id="MobiDB-lite"/>
    </source>
</evidence>
<dbReference type="SUPFAM" id="SSF54695">
    <property type="entry name" value="POZ domain"/>
    <property type="match status" value="1"/>
</dbReference>
<feature type="compositionally biased region" description="Low complexity" evidence="1">
    <location>
        <begin position="404"/>
        <end position="419"/>
    </location>
</feature>
<dbReference type="SMART" id="SM00225">
    <property type="entry name" value="BTB"/>
    <property type="match status" value="1"/>
</dbReference>
<feature type="region of interest" description="Disordered" evidence="1">
    <location>
        <begin position="300"/>
        <end position="357"/>
    </location>
</feature>
<proteinExistence type="predicted"/>
<dbReference type="PROSITE" id="PS50097">
    <property type="entry name" value="BTB"/>
    <property type="match status" value="1"/>
</dbReference>
<feature type="region of interest" description="Disordered" evidence="1">
    <location>
        <begin position="169"/>
        <end position="198"/>
    </location>
</feature>
<evidence type="ECO:0000313" key="4">
    <source>
        <dbReference type="Proteomes" id="UP000596742"/>
    </source>
</evidence>
<dbReference type="PANTHER" id="PTHR45632">
    <property type="entry name" value="LD33804P"/>
    <property type="match status" value="1"/>
</dbReference>
<name>A0A8B6GZV7_MYTGA</name>
<accession>A0A8B6GZV7</accession>